<reference evidence="2" key="2">
    <citation type="journal article" date="2023" name="IMA Fungus">
        <title>Comparative genomic study of the Penicillium genus elucidates a diverse pangenome and 15 lateral gene transfer events.</title>
        <authorList>
            <person name="Petersen C."/>
            <person name="Sorensen T."/>
            <person name="Nielsen M.R."/>
            <person name="Sondergaard T.E."/>
            <person name="Sorensen J.L."/>
            <person name="Fitzpatrick D.A."/>
            <person name="Frisvad J.C."/>
            <person name="Nielsen K.L."/>
        </authorList>
    </citation>
    <scope>NUCLEOTIDE SEQUENCE</scope>
    <source>
        <strain evidence="2">IBT 23319</strain>
    </source>
</reference>
<comment type="caution">
    <text evidence="2">The sequence shown here is derived from an EMBL/GenBank/DDBJ whole genome shotgun (WGS) entry which is preliminary data.</text>
</comment>
<name>A0A9W9TW82_PENCI</name>
<evidence type="ECO:0000256" key="1">
    <source>
        <dbReference type="SAM" id="SignalP"/>
    </source>
</evidence>
<keyword evidence="1" id="KW-0732">Signal</keyword>
<dbReference type="Proteomes" id="UP001147733">
    <property type="component" value="Unassembled WGS sequence"/>
</dbReference>
<gene>
    <name evidence="2" type="ORF">N7469_001740</name>
</gene>
<protein>
    <submittedName>
        <fullName evidence="2">Uncharacterized protein</fullName>
    </submittedName>
</protein>
<dbReference type="GeneID" id="81379827"/>
<dbReference type="RefSeq" id="XP_056506417.1">
    <property type="nucleotide sequence ID" value="XM_056640660.1"/>
</dbReference>
<keyword evidence="3" id="KW-1185">Reference proteome</keyword>
<accession>A0A9W9TW82</accession>
<dbReference type="EMBL" id="JAPQKT010000001">
    <property type="protein sequence ID" value="KAJ5243413.1"/>
    <property type="molecule type" value="Genomic_DNA"/>
</dbReference>
<sequence length="125" mass="13587">MRFISAATLFAFATTVAAGRWGIAFFDESGCSAGGYSSYGSSSEQACQNLDSPKTWSAGEADGTAEWDIQLCQKNDCGGLCLSMDSDTDCKNSADLLHYGQAPDRYWHSWKYIALSTNQLKVTKK</sequence>
<dbReference type="AlphaFoldDB" id="A0A9W9TW82"/>
<organism evidence="2 3">
    <name type="scientific">Penicillium citrinum</name>
    <dbReference type="NCBI Taxonomy" id="5077"/>
    <lineage>
        <taxon>Eukaryota</taxon>
        <taxon>Fungi</taxon>
        <taxon>Dikarya</taxon>
        <taxon>Ascomycota</taxon>
        <taxon>Pezizomycotina</taxon>
        <taxon>Eurotiomycetes</taxon>
        <taxon>Eurotiomycetidae</taxon>
        <taxon>Eurotiales</taxon>
        <taxon>Aspergillaceae</taxon>
        <taxon>Penicillium</taxon>
    </lineage>
</organism>
<feature type="chain" id="PRO_5040979287" evidence="1">
    <location>
        <begin position="19"/>
        <end position="125"/>
    </location>
</feature>
<proteinExistence type="predicted"/>
<evidence type="ECO:0000313" key="3">
    <source>
        <dbReference type="Proteomes" id="UP001147733"/>
    </source>
</evidence>
<evidence type="ECO:0000313" key="2">
    <source>
        <dbReference type="EMBL" id="KAJ5243413.1"/>
    </source>
</evidence>
<reference evidence="2" key="1">
    <citation type="submission" date="2022-11" db="EMBL/GenBank/DDBJ databases">
        <authorList>
            <person name="Petersen C."/>
        </authorList>
    </citation>
    <scope>NUCLEOTIDE SEQUENCE</scope>
    <source>
        <strain evidence="2">IBT 23319</strain>
    </source>
</reference>
<feature type="signal peptide" evidence="1">
    <location>
        <begin position="1"/>
        <end position="18"/>
    </location>
</feature>